<dbReference type="AlphaFoldDB" id="A0AB72X7D3"/>
<reference evidence="1 2" key="1">
    <citation type="submission" date="2023-07" db="EMBL/GenBank/DDBJ databases">
        <authorList>
            <person name="Peeters C."/>
        </authorList>
    </citation>
    <scope>NUCLEOTIDE SEQUENCE [LARGE SCALE GENOMIC DNA]</scope>
    <source>
        <strain evidence="1 2">R-16034</strain>
    </source>
</reference>
<keyword evidence="2" id="KW-1185">Reference proteome</keyword>
<accession>A0AB72X7D3</accession>
<protein>
    <recommendedName>
        <fullName evidence="3">HNH endonuclease</fullName>
    </recommendedName>
</protein>
<dbReference type="Proteomes" id="UP001189225">
    <property type="component" value="Unassembled WGS sequence"/>
</dbReference>
<comment type="caution">
    <text evidence="1">The sequence shown here is derived from an EMBL/GenBank/DDBJ whole genome shotgun (WGS) entry which is preliminary data.</text>
</comment>
<evidence type="ECO:0000313" key="1">
    <source>
        <dbReference type="EMBL" id="CAJ0741822.1"/>
    </source>
</evidence>
<proteinExistence type="predicted"/>
<organism evidence="1 2">
    <name type="scientific">Ralstonia edaphi</name>
    <dbReference type="NCBI Taxonomy" id="3058599"/>
    <lineage>
        <taxon>Bacteria</taxon>
        <taxon>Pseudomonadati</taxon>
        <taxon>Pseudomonadota</taxon>
        <taxon>Betaproteobacteria</taxon>
        <taxon>Burkholderiales</taxon>
        <taxon>Burkholderiaceae</taxon>
        <taxon>Ralstonia</taxon>
    </lineage>
</organism>
<dbReference type="RefSeq" id="WP_147216765.1">
    <property type="nucleotide sequence ID" value="NZ_CATWHI010000003.1"/>
</dbReference>
<sequence>MSKLLCTCGNTIRDNTSSLPYKAAFLKDVDCEPFSDWFVGEIQSYVTAVEQGEVHRWLLDRGYSEEYIALGLDHGNLLHDHIHGQFIALRRTAYECTACGRLHMETAKDNSFVTYTPGSAGKKGVFATKSEE</sequence>
<evidence type="ECO:0000313" key="2">
    <source>
        <dbReference type="Proteomes" id="UP001189225"/>
    </source>
</evidence>
<name>A0AB72X7D3_9RALS</name>
<dbReference type="EMBL" id="CATWHI010000003">
    <property type="protein sequence ID" value="CAJ0741822.1"/>
    <property type="molecule type" value="Genomic_DNA"/>
</dbReference>
<gene>
    <name evidence="1" type="ORF">R16034_02837</name>
</gene>
<evidence type="ECO:0008006" key="3">
    <source>
        <dbReference type="Google" id="ProtNLM"/>
    </source>
</evidence>